<keyword evidence="2" id="KW-1185">Reference proteome</keyword>
<sequence>MDYISSLLAPFEDNACIYIEKISEMSTHVEKYKREMPSVEQMIIDLLMACFHKSIGVKEGCMILDSFHNLAKGSMIEELYKYKAKTIIENLVKSVDRHKNKIPKYYLYMKKNYSRDNINIILYNSSQRGFMPHRHAQLCNCFCQ</sequence>
<proteinExistence type="predicted"/>
<evidence type="ECO:0000313" key="1">
    <source>
        <dbReference type="EMBL" id="QQP51762.1"/>
    </source>
</evidence>
<gene>
    <name evidence="1" type="ORF">FKW44_013208</name>
</gene>
<accession>A0A7T8K9E5</accession>
<evidence type="ECO:0000313" key="2">
    <source>
        <dbReference type="Proteomes" id="UP000595437"/>
    </source>
</evidence>
<dbReference type="EMBL" id="CP045897">
    <property type="protein sequence ID" value="QQP51762.1"/>
    <property type="molecule type" value="Genomic_DNA"/>
</dbReference>
<protein>
    <submittedName>
        <fullName evidence="1">Uncharacterized protein</fullName>
    </submittedName>
</protein>
<organism evidence="1 2">
    <name type="scientific">Caligus rogercresseyi</name>
    <name type="common">Sea louse</name>
    <dbReference type="NCBI Taxonomy" id="217165"/>
    <lineage>
        <taxon>Eukaryota</taxon>
        <taxon>Metazoa</taxon>
        <taxon>Ecdysozoa</taxon>
        <taxon>Arthropoda</taxon>
        <taxon>Crustacea</taxon>
        <taxon>Multicrustacea</taxon>
        <taxon>Hexanauplia</taxon>
        <taxon>Copepoda</taxon>
        <taxon>Siphonostomatoida</taxon>
        <taxon>Caligidae</taxon>
        <taxon>Caligus</taxon>
    </lineage>
</organism>
<name>A0A7T8K9E5_CALRO</name>
<dbReference type="AlphaFoldDB" id="A0A7T8K9E5"/>
<reference evidence="2" key="1">
    <citation type="submission" date="2021-01" db="EMBL/GenBank/DDBJ databases">
        <title>Caligus Genome Assembly.</title>
        <authorList>
            <person name="Gallardo-Escarate C."/>
        </authorList>
    </citation>
    <scope>NUCLEOTIDE SEQUENCE [LARGE SCALE GENOMIC DNA]</scope>
</reference>
<dbReference type="Proteomes" id="UP000595437">
    <property type="component" value="Chromosome 8"/>
</dbReference>